<reference evidence="1 2" key="1">
    <citation type="submission" date="2016-06" db="EMBL/GenBank/DDBJ databases">
        <title>Respiratory ammonification of nitrate coupled to the oxidation of elemental sulfur in deep-sea autotrophic thermophilic bacteria.</title>
        <authorList>
            <person name="Slobodkina G.B."/>
            <person name="Mardanov A.V."/>
            <person name="Ravin N.V."/>
            <person name="Frolova A.A."/>
            <person name="Viryasiv M.B."/>
            <person name="Chernyh N.A."/>
            <person name="Bonch-Osmolovskaya E.A."/>
            <person name="Slobodkin A.I."/>
        </authorList>
    </citation>
    <scope>NUCLEOTIDE SEQUENCE [LARGE SCALE GENOMIC DNA]</scope>
    <source>
        <strain evidence="1 2">S69</strain>
    </source>
</reference>
<accession>A0A1B9F5R6</accession>
<organism evidence="1 2">
    <name type="scientific">Dissulfuribacter thermophilus</name>
    <dbReference type="NCBI Taxonomy" id="1156395"/>
    <lineage>
        <taxon>Bacteria</taxon>
        <taxon>Pseudomonadati</taxon>
        <taxon>Thermodesulfobacteriota</taxon>
        <taxon>Dissulfuribacteria</taxon>
        <taxon>Dissulfuribacterales</taxon>
        <taxon>Dissulfuribacteraceae</taxon>
        <taxon>Dissulfuribacter</taxon>
    </lineage>
</organism>
<sequence>MIEIDNTSLENLKKILGSLIQKGRGVQDYDLTVILVALDPQCLHEDEEKEIAARFLHERGIHTIKSLIRNYDEIYFLSDSSFLIHLKETHEAGADFVASRIKKALSSAAKEAIGLDLCFMIGTCSKSIVDIRGVDDILKILLTGLEVEKNCQPLLFKNHQVSCKATIGPVLLYGVNQEIIKGLGDELVPFGYRIENLDAIEDGTEQILEQRLLALEDKFCVLLIGDDLTKKDEIKSKIKNIRQNRRLDCIFIIVINSDLNSAEALEVLGVDLVLSSGLNASTLTKHIMKGYQISVLRAYSKLQATHDSILESIRAASHKLNQPLQVILGKADLVELGVVGQDQYPSIFEDIKKSVLLLSDINSKIARIASGKA</sequence>
<proteinExistence type="predicted"/>
<comment type="caution">
    <text evidence="1">The sequence shown here is derived from an EMBL/GenBank/DDBJ whole genome shotgun (WGS) entry which is preliminary data.</text>
</comment>
<dbReference type="GO" id="GO:0000155">
    <property type="term" value="F:phosphorelay sensor kinase activity"/>
    <property type="evidence" value="ECO:0007669"/>
    <property type="project" value="InterPro"/>
</dbReference>
<dbReference type="Proteomes" id="UP000093080">
    <property type="component" value="Unassembled WGS sequence"/>
</dbReference>
<dbReference type="RefSeq" id="WP_067618072.1">
    <property type="nucleotide sequence ID" value="NZ_MAGO01000006.1"/>
</dbReference>
<dbReference type="STRING" id="1156395.DBT_1389"/>
<dbReference type="EMBL" id="MAGO01000006">
    <property type="protein sequence ID" value="OCC15266.1"/>
    <property type="molecule type" value="Genomic_DNA"/>
</dbReference>
<evidence type="ECO:0000313" key="2">
    <source>
        <dbReference type="Proteomes" id="UP000093080"/>
    </source>
</evidence>
<name>A0A1B9F5R6_9BACT</name>
<keyword evidence="2" id="KW-1185">Reference proteome</keyword>
<evidence type="ECO:0000313" key="1">
    <source>
        <dbReference type="EMBL" id="OCC15266.1"/>
    </source>
</evidence>
<protein>
    <submittedName>
        <fullName evidence="1">Uncharacterized protein</fullName>
    </submittedName>
</protein>
<dbReference type="SUPFAM" id="SSF47384">
    <property type="entry name" value="Homodimeric domain of signal transducing histidine kinase"/>
    <property type="match status" value="1"/>
</dbReference>
<gene>
    <name evidence="1" type="ORF">DBT_1389</name>
</gene>
<dbReference type="AlphaFoldDB" id="A0A1B9F5R6"/>
<dbReference type="InterPro" id="IPR036097">
    <property type="entry name" value="HisK_dim/P_sf"/>
</dbReference>